<dbReference type="Pfam" id="PF00528">
    <property type="entry name" value="BPD_transp_1"/>
    <property type="match status" value="1"/>
</dbReference>
<keyword evidence="5" id="KW-0997">Cell inner membrane</keyword>
<evidence type="ECO:0000313" key="11">
    <source>
        <dbReference type="EMBL" id="MDQ0323951.1"/>
    </source>
</evidence>
<feature type="transmembrane region" description="Helical" evidence="9">
    <location>
        <begin position="177"/>
        <end position="196"/>
    </location>
</feature>
<evidence type="ECO:0000256" key="4">
    <source>
        <dbReference type="ARBA" id="ARBA00022475"/>
    </source>
</evidence>
<feature type="transmembrane region" description="Helical" evidence="9">
    <location>
        <begin position="70"/>
        <end position="93"/>
    </location>
</feature>
<keyword evidence="12" id="KW-1185">Reference proteome</keyword>
<dbReference type="InterPro" id="IPR035906">
    <property type="entry name" value="MetI-like_sf"/>
</dbReference>
<dbReference type="RefSeq" id="WP_307237112.1">
    <property type="nucleotide sequence ID" value="NZ_JAUSVF010000006.1"/>
</dbReference>
<reference evidence="11 12" key="1">
    <citation type="submission" date="2023-07" db="EMBL/GenBank/DDBJ databases">
        <title>Genomic Encyclopedia of Type Strains, Phase IV (KMG-IV): sequencing the most valuable type-strain genomes for metagenomic binning, comparative biology and taxonomic classification.</title>
        <authorList>
            <person name="Goeker M."/>
        </authorList>
    </citation>
    <scope>NUCLEOTIDE SEQUENCE [LARGE SCALE GENOMIC DNA]</scope>
    <source>
        <strain evidence="11 12">DSM 1112</strain>
    </source>
</reference>
<proteinExistence type="inferred from homology"/>
<dbReference type="CDD" id="cd06261">
    <property type="entry name" value="TM_PBP2"/>
    <property type="match status" value="1"/>
</dbReference>
<evidence type="ECO:0000313" key="12">
    <source>
        <dbReference type="Proteomes" id="UP001230207"/>
    </source>
</evidence>
<dbReference type="PROSITE" id="PS50928">
    <property type="entry name" value="ABC_TM1"/>
    <property type="match status" value="1"/>
</dbReference>
<dbReference type="PANTHER" id="PTHR30614:SF10">
    <property type="entry name" value="ARGININE ABC TRANSPORTER PERMEASE PROTEIN ARTM"/>
    <property type="match status" value="1"/>
</dbReference>
<keyword evidence="6 9" id="KW-0812">Transmembrane</keyword>
<dbReference type="NCBIfam" id="TIGR01726">
    <property type="entry name" value="HEQRo_perm_3TM"/>
    <property type="match status" value="1"/>
</dbReference>
<keyword evidence="7 9" id="KW-1133">Transmembrane helix</keyword>
<comment type="caution">
    <text evidence="11">The sequence shown here is derived from an EMBL/GenBank/DDBJ whole genome shotgun (WGS) entry which is preliminary data.</text>
</comment>
<keyword evidence="3 9" id="KW-0813">Transport</keyword>
<keyword evidence="8 9" id="KW-0472">Membrane</keyword>
<evidence type="ECO:0000256" key="5">
    <source>
        <dbReference type="ARBA" id="ARBA00022519"/>
    </source>
</evidence>
<organism evidence="11 12">
    <name type="scientific">Pararhizobium capsulatum DSM 1112</name>
    <dbReference type="NCBI Taxonomy" id="1121113"/>
    <lineage>
        <taxon>Bacteria</taxon>
        <taxon>Pseudomonadati</taxon>
        <taxon>Pseudomonadota</taxon>
        <taxon>Alphaproteobacteria</taxon>
        <taxon>Hyphomicrobiales</taxon>
        <taxon>Rhizobiaceae</taxon>
        <taxon>Rhizobium/Agrobacterium group</taxon>
        <taxon>Pararhizobium</taxon>
    </lineage>
</organism>
<protein>
    <submittedName>
        <fullName evidence="11">Arginine/ornithine transport system permease protein</fullName>
    </submittedName>
</protein>
<feature type="domain" description="ABC transmembrane type-1" evidence="10">
    <location>
        <begin position="34"/>
        <end position="231"/>
    </location>
</feature>
<dbReference type="Proteomes" id="UP001230207">
    <property type="component" value="Unassembled WGS sequence"/>
</dbReference>
<evidence type="ECO:0000256" key="9">
    <source>
        <dbReference type="RuleBase" id="RU363032"/>
    </source>
</evidence>
<keyword evidence="4" id="KW-1003">Cell membrane</keyword>
<evidence type="ECO:0000256" key="6">
    <source>
        <dbReference type="ARBA" id="ARBA00022692"/>
    </source>
</evidence>
<evidence type="ECO:0000259" key="10">
    <source>
        <dbReference type="PROSITE" id="PS50928"/>
    </source>
</evidence>
<comment type="similarity">
    <text evidence="2">Belongs to the binding-protein-dependent transport system permease family. HisMQ subfamily.</text>
</comment>
<evidence type="ECO:0000256" key="3">
    <source>
        <dbReference type="ARBA" id="ARBA00022448"/>
    </source>
</evidence>
<comment type="subcellular location">
    <subcellularLocation>
        <location evidence="1">Cell inner membrane</location>
        <topology evidence="1">Multi-pass membrane protein</topology>
    </subcellularLocation>
    <subcellularLocation>
        <location evidence="9">Cell membrane</location>
        <topology evidence="9">Multi-pass membrane protein</topology>
    </subcellularLocation>
</comment>
<dbReference type="EMBL" id="JAUSVF010000006">
    <property type="protein sequence ID" value="MDQ0323951.1"/>
    <property type="molecule type" value="Genomic_DNA"/>
</dbReference>
<accession>A0ABU0C0A5</accession>
<dbReference type="InterPro" id="IPR043429">
    <property type="entry name" value="ArtM/GltK/GlnP/TcyL/YhdX-like"/>
</dbReference>
<dbReference type="PANTHER" id="PTHR30614">
    <property type="entry name" value="MEMBRANE COMPONENT OF AMINO ACID ABC TRANSPORTER"/>
    <property type="match status" value="1"/>
</dbReference>
<dbReference type="InterPro" id="IPR010065">
    <property type="entry name" value="AA_ABC_transptr_permease_3TM"/>
</dbReference>
<name>A0ABU0C0A5_9HYPH</name>
<dbReference type="SUPFAM" id="SSF161098">
    <property type="entry name" value="MetI-like"/>
    <property type="match status" value="1"/>
</dbReference>
<dbReference type="Gene3D" id="1.10.3720.10">
    <property type="entry name" value="MetI-like"/>
    <property type="match status" value="1"/>
</dbReference>
<sequence>MSDLFEAVHRFSSETSPLDFHLVIENWRLFWYGLVNTLILWIVSLIAGGLFAIPLAVIRARRVPVLNQIAYGYIYVIRGTPLLAQLYVIYYGLSQFEFIRESAAWTILRDPWWCALISFSIGTSAYTGEILRGAIEDTPRGEVEAATASGMSQSMILRRILLPSAFRRSLPSYGNEVIFSLYTTVLASMVTVIDLLGAARQFNSKYYLAYEGFVTAALIFMAIVFVITRIFRFLEGRMLRHLAPISS</sequence>
<evidence type="ECO:0000256" key="8">
    <source>
        <dbReference type="ARBA" id="ARBA00023136"/>
    </source>
</evidence>
<dbReference type="InterPro" id="IPR000515">
    <property type="entry name" value="MetI-like"/>
</dbReference>
<evidence type="ECO:0000256" key="1">
    <source>
        <dbReference type="ARBA" id="ARBA00004429"/>
    </source>
</evidence>
<gene>
    <name evidence="11" type="ORF">QO002_006158</name>
</gene>
<feature type="transmembrane region" description="Helical" evidence="9">
    <location>
        <begin position="29"/>
        <end position="58"/>
    </location>
</feature>
<evidence type="ECO:0000256" key="2">
    <source>
        <dbReference type="ARBA" id="ARBA00010072"/>
    </source>
</evidence>
<evidence type="ECO:0000256" key="7">
    <source>
        <dbReference type="ARBA" id="ARBA00022989"/>
    </source>
</evidence>
<feature type="transmembrane region" description="Helical" evidence="9">
    <location>
        <begin position="208"/>
        <end position="231"/>
    </location>
</feature>